<dbReference type="EMBL" id="FP236843">
    <property type="protein sequence ID" value="CAX60929.1"/>
    <property type="molecule type" value="Genomic_DNA"/>
</dbReference>
<evidence type="ECO:0000256" key="1">
    <source>
        <dbReference type="SAM" id="MobiDB-lite"/>
    </source>
</evidence>
<keyword evidence="2" id="KW-0449">Lipoprotein</keyword>
<proteinExistence type="predicted"/>
<feature type="region of interest" description="Disordered" evidence="1">
    <location>
        <begin position="182"/>
        <end position="218"/>
    </location>
</feature>
<name>D8MVS2_ERWBE</name>
<evidence type="ECO:0000313" key="2">
    <source>
        <dbReference type="EMBL" id="CAX60929.1"/>
    </source>
</evidence>
<dbReference type="KEGG" id="ebi:EbC_33980"/>
<dbReference type="STRING" id="634500.EbC_33980"/>
<protein>
    <submittedName>
        <fullName evidence="2">Putative lipoprotein</fullName>
    </submittedName>
</protein>
<reference evidence="2 3" key="1">
    <citation type="journal article" date="2010" name="BMC Genomics">
        <title>Genome comparison of the epiphytic bacteria Erwinia billingiae and E. tasmaniensis with the pear pathogen E. pyrifoliae.</title>
        <authorList>
            <person name="Kube M."/>
            <person name="Migdoll A.M."/>
            <person name="Gehring I."/>
            <person name="Heitmann K."/>
            <person name="Mayer Y."/>
            <person name="Kuhl H."/>
            <person name="Knaust F."/>
            <person name="Geider K."/>
            <person name="Reinhardt R."/>
        </authorList>
    </citation>
    <scope>NUCLEOTIDE SEQUENCE [LARGE SCALE GENOMIC DNA]</scope>
    <source>
        <strain evidence="2 3">Eb661</strain>
    </source>
</reference>
<keyword evidence="3" id="KW-1185">Reference proteome</keyword>
<dbReference type="Proteomes" id="UP000008793">
    <property type="component" value="Chromosome"/>
</dbReference>
<dbReference type="HOGENOM" id="CLU_068067_1_0_6"/>
<dbReference type="eggNOG" id="COG3170">
    <property type="taxonomic scope" value="Bacteria"/>
</dbReference>
<dbReference type="NCBIfam" id="NF007997">
    <property type="entry name" value="PRK10722.1"/>
    <property type="match status" value="1"/>
</dbReference>
<accession>D8MVS2</accession>
<dbReference type="Pfam" id="PF13942">
    <property type="entry name" value="Lipoprotein_20"/>
    <property type="match status" value="1"/>
</dbReference>
<dbReference type="InterPro" id="IPR025262">
    <property type="entry name" value="QseG"/>
</dbReference>
<gene>
    <name evidence="2" type="ordered locus">EbC_33980</name>
</gene>
<organism evidence="3">
    <name type="scientific">Erwinia billingiae (strain Eb661)</name>
    <dbReference type="NCBI Taxonomy" id="634500"/>
    <lineage>
        <taxon>Bacteria</taxon>
        <taxon>Pseudomonadati</taxon>
        <taxon>Pseudomonadota</taxon>
        <taxon>Gammaproteobacteria</taxon>
        <taxon>Enterobacterales</taxon>
        <taxon>Erwiniaceae</taxon>
        <taxon>Erwinia</taxon>
    </lineage>
</organism>
<evidence type="ECO:0000313" key="3">
    <source>
        <dbReference type="Proteomes" id="UP000008793"/>
    </source>
</evidence>
<sequence length="218" mass="24682">MLLAACSSKAPDPAMTINGKPLTEPEIKIVNFQLIDCNRLWDIDSDTALNSSLYWLRAMDCAVRLSPAEAREEARRWPTDNWQSAFKQGVLLNNGNVTPVERRQYMARLDTFSADYPSSLRPLIQLWRDDQMGLLQLSEERTRYHHLQQSSDAELDALRQHQLALTNELSVTRRKLESLTDIERQLSSRRSPDASDSSHTDKSDGSTPATTPEDAAQP</sequence>
<dbReference type="AlphaFoldDB" id="D8MVS2"/>
<feature type="compositionally biased region" description="Basic and acidic residues" evidence="1">
    <location>
        <begin position="182"/>
        <end position="204"/>
    </location>
</feature>